<feature type="transmembrane region" description="Helical" evidence="1">
    <location>
        <begin position="7"/>
        <end position="25"/>
    </location>
</feature>
<keyword evidence="1" id="KW-0472">Membrane</keyword>
<dbReference type="Proteomes" id="UP000075683">
    <property type="component" value="Unassembled WGS sequence"/>
</dbReference>
<evidence type="ECO:0000313" key="2">
    <source>
        <dbReference type="EMBL" id="KYD12190.1"/>
    </source>
</evidence>
<accession>A0A150LIW4</accession>
<comment type="caution">
    <text evidence="2">The sequence shown here is derived from an EMBL/GenBank/DDBJ whole genome shotgun (WGS) entry which is preliminary data.</text>
</comment>
<proteinExistence type="predicted"/>
<protein>
    <submittedName>
        <fullName evidence="2">Uncharacterized protein</fullName>
    </submittedName>
</protein>
<organism evidence="2 3">
    <name type="scientific">Caldibacillus debilis</name>
    <dbReference type="NCBI Taxonomy" id="301148"/>
    <lineage>
        <taxon>Bacteria</taxon>
        <taxon>Bacillati</taxon>
        <taxon>Bacillota</taxon>
        <taxon>Bacilli</taxon>
        <taxon>Bacillales</taxon>
        <taxon>Bacillaceae</taxon>
        <taxon>Caldibacillus</taxon>
    </lineage>
</organism>
<name>A0A150LIW4_9BACI</name>
<gene>
    <name evidence="2" type="ORF">B4135_3104</name>
</gene>
<keyword evidence="1" id="KW-1133">Transmembrane helix</keyword>
<sequence>MKGTEKVYVFYFIDIIILLQAHYGMPFPISIPAGFRIFGK</sequence>
<keyword evidence="1" id="KW-0812">Transmembrane</keyword>
<evidence type="ECO:0000256" key="1">
    <source>
        <dbReference type="SAM" id="Phobius"/>
    </source>
</evidence>
<evidence type="ECO:0000313" key="3">
    <source>
        <dbReference type="Proteomes" id="UP000075683"/>
    </source>
</evidence>
<dbReference type="EMBL" id="LQYT01000094">
    <property type="protein sequence ID" value="KYD12190.1"/>
    <property type="molecule type" value="Genomic_DNA"/>
</dbReference>
<dbReference type="AlphaFoldDB" id="A0A150LIW4"/>
<reference evidence="2 3" key="1">
    <citation type="submission" date="2016-01" db="EMBL/GenBank/DDBJ databases">
        <title>Draft Genome Sequences of Seven Thermophilic Sporeformers Isolated from Foods.</title>
        <authorList>
            <person name="Berendsen E.M."/>
            <person name="Wells-Bennik M.H."/>
            <person name="Krawcyk A.O."/>
            <person name="De Jong A."/>
            <person name="Holsappel S."/>
            <person name="Eijlander R.T."/>
            <person name="Kuipers O.P."/>
        </authorList>
    </citation>
    <scope>NUCLEOTIDE SEQUENCE [LARGE SCALE GENOMIC DNA]</scope>
    <source>
        <strain evidence="2 3">B4135</strain>
    </source>
</reference>